<proteinExistence type="predicted"/>
<dbReference type="EMBL" id="OV725079">
    <property type="protein sequence ID" value="CAH1397538.1"/>
    <property type="molecule type" value="Genomic_DNA"/>
</dbReference>
<evidence type="ECO:0000313" key="2">
    <source>
        <dbReference type="EMBL" id="CAH1397538.1"/>
    </source>
</evidence>
<reference evidence="2" key="1">
    <citation type="submission" date="2022-01" db="EMBL/GenBank/DDBJ databases">
        <authorList>
            <person name="King R."/>
        </authorList>
    </citation>
    <scope>NUCLEOTIDE SEQUENCE</scope>
</reference>
<accession>A0A9P0MGB7</accession>
<name>A0A9P0MGB7_NEZVI</name>
<evidence type="ECO:0000313" key="3">
    <source>
        <dbReference type="Proteomes" id="UP001152798"/>
    </source>
</evidence>
<dbReference type="AlphaFoldDB" id="A0A9P0MGB7"/>
<dbReference type="SUPFAM" id="SSF51905">
    <property type="entry name" value="FAD/NAD(P)-binding domain"/>
    <property type="match status" value="1"/>
</dbReference>
<dbReference type="InterPro" id="IPR002937">
    <property type="entry name" value="Amino_oxidase"/>
</dbReference>
<dbReference type="PANTHER" id="PTHR10742">
    <property type="entry name" value="FLAVIN MONOAMINE OXIDASE"/>
    <property type="match status" value="1"/>
</dbReference>
<dbReference type="InterPro" id="IPR050281">
    <property type="entry name" value="Flavin_monoamine_oxidase"/>
</dbReference>
<evidence type="ECO:0000259" key="1">
    <source>
        <dbReference type="Pfam" id="PF01593"/>
    </source>
</evidence>
<dbReference type="Pfam" id="PF01593">
    <property type="entry name" value="Amino_oxidase"/>
    <property type="match status" value="1"/>
</dbReference>
<sequence>MFRSKFGSNSVKNWHTYIRSIVYGQRVRPHLHEVKESVEPCEDPCLEPSKKTYIPDMCALDPGCAQPKVVIVGAGLAGLSAAHRLISCGIKRVVVLEAQDRPGGRIRTKMFGDSSVDLGACGIRGACSANPAFNLACIDEAIPFPVERLPEHVGTSCFASTGKSIKHKVFFAAADLFDKITSAARSKYEIGPPDKDLLSYFHEKIQEVIPLFPVPDQKDAEMLLLSLSNDVRQTLGTPLRSVPLNRYGMYKAFPGGVVAVQPGMSRILNPLLKVVSPDRIKYGKVVDKIMWTQKSPDGPRAIVATKGNLYEEADYVIVAIPLGVLKETCESMFDPPLPQEKLNAIRTLKVGNLSKIVLKYKNPFWIKGEGSIRLGWTKEEMGSRRHWTNCISTIEECPTANDILTVMVSGPEAVQVECLSDCELAQGVTCLLRRFLENWTIPMPCKVYCTKWKSNPFIRGATTFLTIGSSEKDLMKMARPLGDPGRPPSVLFAGDGCVPNMMGLCSARLSGLMEAERILKLTKCFCGPPKP</sequence>
<dbReference type="Gene3D" id="3.90.660.10">
    <property type="match status" value="1"/>
</dbReference>
<dbReference type="InterPro" id="IPR036188">
    <property type="entry name" value="FAD/NAD-bd_sf"/>
</dbReference>
<dbReference type="Gene3D" id="3.50.50.60">
    <property type="entry name" value="FAD/NAD(P)-binding domain"/>
    <property type="match status" value="1"/>
</dbReference>
<protein>
    <recommendedName>
        <fullName evidence="1">Amine oxidase domain-containing protein</fullName>
    </recommendedName>
</protein>
<dbReference type="PANTHER" id="PTHR10742:SF416">
    <property type="entry name" value="SPERMINE OXIDASE"/>
    <property type="match status" value="1"/>
</dbReference>
<organism evidence="2 3">
    <name type="scientific">Nezara viridula</name>
    <name type="common">Southern green stink bug</name>
    <name type="synonym">Cimex viridulus</name>
    <dbReference type="NCBI Taxonomy" id="85310"/>
    <lineage>
        <taxon>Eukaryota</taxon>
        <taxon>Metazoa</taxon>
        <taxon>Ecdysozoa</taxon>
        <taxon>Arthropoda</taxon>
        <taxon>Hexapoda</taxon>
        <taxon>Insecta</taxon>
        <taxon>Pterygota</taxon>
        <taxon>Neoptera</taxon>
        <taxon>Paraneoptera</taxon>
        <taxon>Hemiptera</taxon>
        <taxon>Heteroptera</taxon>
        <taxon>Panheteroptera</taxon>
        <taxon>Pentatomomorpha</taxon>
        <taxon>Pentatomoidea</taxon>
        <taxon>Pentatomidae</taxon>
        <taxon>Pentatominae</taxon>
        <taxon>Nezara</taxon>
    </lineage>
</organism>
<dbReference type="Proteomes" id="UP001152798">
    <property type="component" value="Chromosome 3"/>
</dbReference>
<dbReference type="SUPFAM" id="SSF54373">
    <property type="entry name" value="FAD-linked reductases, C-terminal domain"/>
    <property type="match status" value="1"/>
</dbReference>
<dbReference type="OrthoDB" id="2219495at2759"/>
<dbReference type="GO" id="GO:0046592">
    <property type="term" value="F:polyamine oxidase activity"/>
    <property type="evidence" value="ECO:0007669"/>
    <property type="project" value="TreeGrafter"/>
</dbReference>
<feature type="domain" description="Amine oxidase" evidence="1">
    <location>
        <begin position="76"/>
        <end position="519"/>
    </location>
</feature>
<keyword evidence="3" id="KW-1185">Reference proteome</keyword>
<gene>
    <name evidence="2" type="ORF">NEZAVI_LOCUS7342</name>
</gene>